<sequence>MSMSTGGNGGAMSDINVTPLVDVMLVLLIIFMITAPLMSHTVTVTLPSTHEVKADTEGQGVPPVDLAIKDDGSMYLNDNPVTESELKAKFAVYASMAPQPELQVRAAQDTQWKIVRKMLGEAKNAGMVHVGFMTTRPAGQAQE</sequence>
<keyword evidence="6" id="KW-1003">Cell membrane</keyword>
<reference evidence="16" key="2">
    <citation type="submission" date="2016-10" db="EMBL/GenBank/DDBJ databases">
        <authorList>
            <person name="Varghese N."/>
            <person name="Submissions S."/>
        </authorList>
    </citation>
    <scope>NUCLEOTIDE SEQUENCE [LARGE SCALE GENOMIC DNA]</scope>
    <source>
        <strain evidence="16">MO64</strain>
    </source>
</reference>
<protein>
    <submittedName>
        <fullName evidence="15">Biopolymer transport protein ExbD</fullName>
    </submittedName>
    <submittedName>
        <fullName evidence="14">Biopolymer transporter ExbD</fullName>
    </submittedName>
</protein>
<dbReference type="GO" id="GO:0005886">
    <property type="term" value="C:plasma membrane"/>
    <property type="evidence" value="ECO:0007669"/>
    <property type="project" value="UniProtKB-SubCell"/>
</dbReference>
<evidence type="ECO:0000256" key="13">
    <source>
        <dbReference type="SAM" id="Phobius"/>
    </source>
</evidence>
<evidence type="ECO:0000256" key="12">
    <source>
        <dbReference type="RuleBase" id="RU003879"/>
    </source>
</evidence>
<dbReference type="GO" id="GO:0015031">
    <property type="term" value="P:protein transport"/>
    <property type="evidence" value="ECO:0007669"/>
    <property type="project" value="UniProtKB-KW"/>
</dbReference>
<comment type="subunit">
    <text evidence="4">The accessory proteins ExbB and ExbD seem to form a complex with TonB.</text>
</comment>
<dbReference type="KEGG" id="rgl:CS053_00615"/>
<dbReference type="PANTHER" id="PTHR30558">
    <property type="entry name" value="EXBD MEMBRANE COMPONENT OF PMF-DRIVEN MACROMOLECULE IMPORT SYSTEM"/>
    <property type="match status" value="1"/>
</dbReference>
<dbReference type="RefSeq" id="WP_037100290.1">
    <property type="nucleotide sequence ID" value="NZ_CP042807.1"/>
</dbReference>
<comment type="function">
    <text evidence="1">Involved in the TonB-dependent energy-dependent transport of various receptor-bound substrates.</text>
</comment>
<evidence type="ECO:0000256" key="7">
    <source>
        <dbReference type="ARBA" id="ARBA00022519"/>
    </source>
</evidence>
<name>A0A1I4GE19_9GAMM</name>
<evidence type="ECO:0000313" key="17">
    <source>
        <dbReference type="Proteomes" id="UP000321807"/>
    </source>
</evidence>
<comment type="subcellular location">
    <subcellularLocation>
        <location evidence="2">Cell inner membrane</location>
        <topology evidence="2">Single-pass type II membrane protein</topology>
    </subcellularLocation>
    <subcellularLocation>
        <location evidence="12">Cell membrane</location>
        <topology evidence="12">Single-pass type II membrane protein</topology>
    </subcellularLocation>
</comment>
<evidence type="ECO:0000256" key="2">
    <source>
        <dbReference type="ARBA" id="ARBA00004249"/>
    </source>
</evidence>
<reference evidence="15" key="1">
    <citation type="submission" date="2016-10" db="EMBL/GenBank/DDBJ databases">
        <authorList>
            <person name="de Groot N.N."/>
        </authorList>
    </citation>
    <scope>NUCLEOTIDE SEQUENCE [LARGE SCALE GENOMIC DNA]</scope>
    <source>
        <strain evidence="15">MO64</strain>
    </source>
</reference>
<organism evidence="15 16">
    <name type="scientific">Rhodanobacter glycinis</name>
    <dbReference type="NCBI Taxonomy" id="582702"/>
    <lineage>
        <taxon>Bacteria</taxon>
        <taxon>Pseudomonadati</taxon>
        <taxon>Pseudomonadota</taxon>
        <taxon>Gammaproteobacteria</taxon>
        <taxon>Lysobacterales</taxon>
        <taxon>Rhodanobacteraceae</taxon>
        <taxon>Rhodanobacter</taxon>
    </lineage>
</organism>
<reference evidence="14 17" key="3">
    <citation type="submission" date="2019-08" db="EMBL/GenBank/DDBJ databases">
        <title>Complete genome sequence of Rhodanobacter glycinis strain T01E-68 isolated from tomato root.</title>
        <authorList>
            <person name="Weon H.-Y."/>
            <person name="Lee S.A."/>
        </authorList>
    </citation>
    <scope>NUCLEOTIDE SEQUENCE [LARGE SCALE GENOMIC DNA]</scope>
    <source>
        <strain evidence="14 17">T01E-68</strain>
    </source>
</reference>
<dbReference type="InterPro" id="IPR003400">
    <property type="entry name" value="ExbD"/>
</dbReference>
<gene>
    <name evidence="14" type="ORF">CS053_00615</name>
    <name evidence="15" type="ORF">SAMN05192579_12411</name>
</gene>
<keyword evidence="8 12" id="KW-0812">Transmembrane</keyword>
<dbReference type="Pfam" id="PF02472">
    <property type="entry name" value="ExbD"/>
    <property type="match status" value="1"/>
</dbReference>
<dbReference type="EMBL" id="CP042807">
    <property type="protein sequence ID" value="QEE23166.1"/>
    <property type="molecule type" value="Genomic_DNA"/>
</dbReference>
<evidence type="ECO:0000256" key="8">
    <source>
        <dbReference type="ARBA" id="ARBA00022692"/>
    </source>
</evidence>
<evidence type="ECO:0000256" key="5">
    <source>
        <dbReference type="ARBA" id="ARBA00022448"/>
    </source>
</evidence>
<keyword evidence="11 13" id="KW-0472">Membrane</keyword>
<evidence type="ECO:0000313" key="16">
    <source>
        <dbReference type="Proteomes" id="UP000198725"/>
    </source>
</evidence>
<keyword evidence="7" id="KW-0997">Cell inner membrane</keyword>
<feature type="transmembrane region" description="Helical" evidence="13">
    <location>
        <begin position="20"/>
        <end position="38"/>
    </location>
</feature>
<accession>A0A1I4GE19</accession>
<keyword evidence="9 12" id="KW-0653">Protein transport</keyword>
<evidence type="ECO:0000256" key="4">
    <source>
        <dbReference type="ARBA" id="ARBA00011471"/>
    </source>
</evidence>
<keyword evidence="10 13" id="KW-1133">Transmembrane helix</keyword>
<dbReference type="PANTHER" id="PTHR30558:SF12">
    <property type="entry name" value="BIOPOLYMER TRANSPORT PROTEIN EXBD"/>
    <property type="match status" value="1"/>
</dbReference>
<keyword evidence="5 12" id="KW-0813">Transport</keyword>
<proteinExistence type="inferred from homology"/>
<dbReference type="GO" id="GO:0022857">
    <property type="term" value="F:transmembrane transporter activity"/>
    <property type="evidence" value="ECO:0007669"/>
    <property type="project" value="InterPro"/>
</dbReference>
<evidence type="ECO:0000256" key="9">
    <source>
        <dbReference type="ARBA" id="ARBA00022927"/>
    </source>
</evidence>
<dbReference type="Proteomes" id="UP000198725">
    <property type="component" value="Unassembled WGS sequence"/>
</dbReference>
<comment type="similarity">
    <text evidence="3 12">Belongs to the ExbD/TolR family.</text>
</comment>
<evidence type="ECO:0000256" key="10">
    <source>
        <dbReference type="ARBA" id="ARBA00022989"/>
    </source>
</evidence>
<dbReference type="EMBL" id="FOSR01000024">
    <property type="protein sequence ID" value="SFL28109.1"/>
    <property type="molecule type" value="Genomic_DNA"/>
</dbReference>
<dbReference type="Gene3D" id="3.30.420.270">
    <property type="match status" value="1"/>
</dbReference>
<evidence type="ECO:0000313" key="15">
    <source>
        <dbReference type="EMBL" id="SFL28109.1"/>
    </source>
</evidence>
<evidence type="ECO:0000256" key="3">
    <source>
        <dbReference type="ARBA" id="ARBA00005811"/>
    </source>
</evidence>
<evidence type="ECO:0000313" key="14">
    <source>
        <dbReference type="EMBL" id="QEE23166.1"/>
    </source>
</evidence>
<evidence type="ECO:0000256" key="1">
    <source>
        <dbReference type="ARBA" id="ARBA00003540"/>
    </source>
</evidence>
<evidence type="ECO:0000256" key="11">
    <source>
        <dbReference type="ARBA" id="ARBA00023136"/>
    </source>
</evidence>
<dbReference type="Proteomes" id="UP000321807">
    <property type="component" value="Chromosome"/>
</dbReference>
<evidence type="ECO:0000256" key="6">
    <source>
        <dbReference type="ARBA" id="ARBA00022475"/>
    </source>
</evidence>
<dbReference type="AlphaFoldDB" id="A0A1I4GE19"/>
<keyword evidence="16" id="KW-1185">Reference proteome</keyword>